<proteinExistence type="inferred from homology"/>
<dbReference type="EC" id="2.3.1.275" evidence="10"/>
<name>A0A1F6H3E3_9PROT</name>
<comment type="similarity">
    <text evidence="10">Belongs to the PlsY family.</text>
</comment>
<evidence type="ECO:0000256" key="4">
    <source>
        <dbReference type="ARBA" id="ARBA00022692"/>
    </source>
</evidence>
<dbReference type="PANTHER" id="PTHR30309">
    <property type="entry name" value="INNER MEMBRANE PROTEIN YGIH"/>
    <property type="match status" value="1"/>
</dbReference>
<evidence type="ECO:0000256" key="8">
    <source>
        <dbReference type="ARBA" id="ARBA00023209"/>
    </source>
</evidence>
<evidence type="ECO:0000256" key="1">
    <source>
        <dbReference type="ARBA" id="ARBA00022475"/>
    </source>
</evidence>
<keyword evidence="1 10" id="KW-1003">Cell membrane</keyword>
<keyword evidence="11" id="KW-0012">Acyltransferase</keyword>
<dbReference type="GO" id="GO:0005886">
    <property type="term" value="C:plasma membrane"/>
    <property type="evidence" value="ECO:0007669"/>
    <property type="project" value="UniProtKB-SubCell"/>
</dbReference>
<sequence>MEHLQLHLYEIRQFELAPWLLLAAYLLGSVPWGLVIAKVFLGFDPRTKGSGNIGMTNVMRTGGKKAGIATFLLDFGKGFLAVWLCSGYFHAPEIFSILAGFLAVLGHTKSVFLKFTGGKGVATNFGVWAALDWRVFLALAALWVGVFLWKKISSLAALTALALMPLVVFLFESLDDRLYLASLLSIYLIILHKSNIARLLGGAEGKLKTTKEKLP</sequence>
<keyword evidence="4 10" id="KW-0812">Transmembrane</keyword>
<dbReference type="GO" id="GO:0043772">
    <property type="term" value="F:acyl-phosphate glycerol-3-phosphate acyltransferase activity"/>
    <property type="evidence" value="ECO:0007669"/>
    <property type="project" value="UniProtKB-UniRule"/>
</dbReference>
<feature type="transmembrane region" description="Helical" evidence="10">
    <location>
        <begin position="178"/>
        <end position="197"/>
    </location>
</feature>
<dbReference type="Pfam" id="PF02660">
    <property type="entry name" value="G3P_acyltransf"/>
    <property type="match status" value="1"/>
</dbReference>
<dbReference type="UniPathway" id="UPA00085"/>
<dbReference type="HAMAP" id="MF_01043">
    <property type="entry name" value="PlsY"/>
    <property type="match status" value="1"/>
</dbReference>
<feature type="transmembrane region" description="Helical" evidence="10">
    <location>
        <begin position="20"/>
        <end position="41"/>
    </location>
</feature>
<evidence type="ECO:0000256" key="10">
    <source>
        <dbReference type="HAMAP-Rule" id="MF_01043"/>
    </source>
</evidence>
<evidence type="ECO:0000256" key="3">
    <source>
        <dbReference type="ARBA" id="ARBA00022679"/>
    </source>
</evidence>
<feature type="transmembrane region" description="Helical" evidence="10">
    <location>
        <begin position="125"/>
        <end position="146"/>
    </location>
</feature>
<feature type="transmembrane region" description="Helical" evidence="10">
    <location>
        <begin position="68"/>
        <end position="89"/>
    </location>
</feature>
<protein>
    <recommendedName>
        <fullName evidence="10">Glycerol-3-phosphate acyltransferase</fullName>
    </recommendedName>
    <alternativeName>
        <fullName evidence="10">Acyl-PO4 G3P acyltransferase</fullName>
    </alternativeName>
    <alternativeName>
        <fullName evidence="10">Acyl-phosphate--glycerol-3-phosphate acyltransferase</fullName>
    </alternativeName>
    <alternativeName>
        <fullName evidence="10">G3P acyltransferase</fullName>
        <shortName evidence="10">GPAT</shortName>
        <ecNumber evidence="10">2.3.1.275</ecNumber>
    </alternativeName>
    <alternativeName>
        <fullName evidence="10">Lysophosphatidic acid synthase</fullName>
        <shortName evidence="10">LPA synthase</shortName>
    </alternativeName>
</protein>
<evidence type="ECO:0000256" key="2">
    <source>
        <dbReference type="ARBA" id="ARBA00022516"/>
    </source>
</evidence>
<keyword evidence="2 10" id="KW-0444">Lipid biosynthesis</keyword>
<dbReference type="EMBL" id="MFNF01000001">
    <property type="protein sequence ID" value="OGH04891.1"/>
    <property type="molecule type" value="Genomic_DNA"/>
</dbReference>
<comment type="pathway">
    <text evidence="10">Lipid metabolism; phospholipid metabolism.</text>
</comment>
<dbReference type="NCBIfam" id="TIGR00023">
    <property type="entry name" value="glycerol-3-phosphate 1-O-acyltransferase PlsY"/>
    <property type="match status" value="1"/>
</dbReference>
<evidence type="ECO:0000256" key="6">
    <source>
        <dbReference type="ARBA" id="ARBA00023098"/>
    </source>
</evidence>
<gene>
    <name evidence="10" type="primary">plsY</name>
    <name evidence="11" type="ORF">A2557_07895</name>
</gene>
<dbReference type="SMART" id="SM01207">
    <property type="entry name" value="G3P_acyltransf"/>
    <property type="match status" value="1"/>
</dbReference>
<accession>A0A1F6H3E3</accession>
<dbReference type="PANTHER" id="PTHR30309:SF0">
    <property type="entry name" value="GLYCEROL-3-PHOSPHATE ACYLTRANSFERASE-RELATED"/>
    <property type="match status" value="1"/>
</dbReference>
<comment type="function">
    <text evidence="10">Catalyzes the transfer of an acyl group from acyl-phosphate (acyl-PO(4)) to glycerol-3-phosphate (G3P) to form lysophosphatidic acid (LPA). This enzyme utilizes acyl-phosphate as fatty acyl donor, but not acyl-CoA or acyl-ACP.</text>
</comment>
<feature type="transmembrane region" description="Helical" evidence="10">
    <location>
        <begin position="95"/>
        <end position="113"/>
    </location>
</feature>
<feature type="transmembrane region" description="Helical" evidence="10">
    <location>
        <begin position="152"/>
        <end position="171"/>
    </location>
</feature>
<evidence type="ECO:0000313" key="12">
    <source>
        <dbReference type="Proteomes" id="UP000177583"/>
    </source>
</evidence>
<keyword evidence="9 10" id="KW-1208">Phospholipid metabolism</keyword>
<keyword evidence="3 10" id="KW-0808">Transferase</keyword>
<keyword evidence="5 10" id="KW-1133">Transmembrane helix</keyword>
<keyword evidence="7 10" id="KW-0472">Membrane</keyword>
<organism evidence="11 12">
    <name type="scientific">Candidatus Lambdaproteobacteria bacterium RIFOXYD2_FULL_56_26</name>
    <dbReference type="NCBI Taxonomy" id="1817773"/>
    <lineage>
        <taxon>Bacteria</taxon>
        <taxon>Pseudomonadati</taxon>
        <taxon>Pseudomonadota</taxon>
        <taxon>Candidatus Lambdaproteobacteria</taxon>
    </lineage>
</organism>
<comment type="caution">
    <text evidence="11">The sequence shown here is derived from an EMBL/GenBank/DDBJ whole genome shotgun (WGS) entry which is preliminary data.</text>
</comment>
<evidence type="ECO:0000256" key="7">
    <source>
        <dbReference type="ARBA" id="ARBA00023136"/>
    </source>
</evidence>
<comment type="catalytic activity">
    <reaction evidence="10">
        <text>an acyl phosphate + sn-glycerol 3-phosphate = a 1-acyl-sn-glycero-3-phosphate + phosphate</text>
        <dbReference type="Rhea" id="RHEA:34075"/>
        <dbReference type="ChEBI" id="CHEBI:43474"/>
        <dbReference type="ChEBI" id="CHEBI:57597"/>
        <dbReference type="ChEBI" id="CHEBI:57970"/>
        <dbReference type="ChEBI" id="CHEBI:59918"/>
        <dbReference type="EC" id="2.3.1.275"/>
    </reaction>
</comment>
<keyword evidence="6 10" id="KW-0443">Lipid metabolism</keyword>
<comment type="subcellular location">
    <subcellularLocation>
        <location evidence="10">Cell membrane</location>
        <topology evidence="10">Multi-pass membrane protein</topology>
    </subcellularLocation>
</comment>
<evidence type="ECO:0000313" key="11">
    <source>
        <dbReference type="EMBL" id="OGH04891.1"/>
    </source>
</evidence>
<evidence type="ECO:0000256" key="9">
    <source>
        <dbReference type="ARBA" id="ARBA00023264"/>
    </source>
</evidence>
<dbReference type="GO" id="GO:0008654">
    <property type="term" value="P:phospholipid biosynthetic process"/>
    <property type="evidence" value="ECO:0007669"/>
    <property type="project" value="UniProtKB-UniRule"/>
</dbReference>
<evidence type="ECO:0000256" key="5">
    <source>
        <dbReference type="ARBA" id="ARBA00022989"/>
    </source>
</evidence>
<reference evidence="11 12" key="1">
    <citation type="journal article" date="2016" name="Nat. Commun.">
        <title>Thousands of microbial genomes shed light on interconnected biogeochemical processes in an aquifer system.</title>
        <authorList>
            <person name="Anantharaman K."/>
            <person name="Brown C.T."/>
            <person name="Hug L.A."/>
            <person name="Sharon I."/>
            <person name="Castelle C.J."/>
            <person name="Probst A.J."/>
            <person name="Thomas B.C."/>
            <person name="Singh A."/>
            <person name="Wilkins M.J."/>
            <person name="Karaoz U."/>
            <person name="Brodie E.L."/>
            <person name="Williams K.H."/>
            <person name="Hubbard S.S."/>
            <person name="Banfield J.F."/>
        </authorList>
    </citation>
    <scope>NUCLEOTIDE SEQUENCE [LARGE SCALE GENOMIC DNA]</scope>
</reference>
<dbReference type="AlphaFoldDB" id="A0A1F6H3E3"/>
<comment type="subunit">
    <text evidence="10">Probably interacts with PlsX.</text>
</comment>
<dbReference type="Proteomes" id="UP000177583">
    <property type="component" value="Unassembled WGS sequence"/>
</dbReference>
<dbReference type="InterPro" id="IPR003811">
    <property type="entry name" value="G3P_acylTferase_PlsY"/>
</dbReference>
<keyword evidence="8 10" id="KW-0594">Phospholipid biosynthesis</keyword>